<dbReference type="STRING" id="5786.F1A1V7"/>
<keyword evidence="16" id="KW-1185">Reference proteome</keyword>
<dbReference type="EMBL" id="GL871387">
    <property type="protein sequence ID" value="EGC29826.1"/>
    <property type="molecule type" value="Genomic_DNA"/>
</dbReference>
<evidence type="ECO:0000256" key="4">
    <source>
        <dbReference type="ARBA" id="ARBA00022679"/>
    </source>
</evidence>
<organism evidence="15 16">
    <name type="scientific">Dictyostelium purpureum</name>
    <name type="common">Slime mold</name>
    <dbReference type="NCBI Taxonomy" id="5786"/>
    <lineage>
        <taxon>Eukaryota</taxon>
        <taxon>Amoebozoa</taxon>
        <taxon>Evosea</taxon>
        <taxon>Eumycetozoa</taxon>
        <taxon>Dictyostelia</taxon>
        <taxon>Dictyosteliales</taxon>
        <taxon>Dictyosteliaceae</taxon>
        <taxon>Dictyostelium</taxon>
    </lineage>
</organism>
<evidence type="ECO:0000256" key="9">
    <source>
        <dbReference type="ARBA" id="ARBA00044712"/>
    </source>
</evidence>
<comment type="similarity">
    <text evidence="10">Belongs to the class I-like SAM-binding methyltransferase superfamily. mRNA cap 0 methyltransferase family.</text>
</comment>
<evidence type="ECO:0000256" key="6">
    <source>
        <dbReference type="ARBA" id="ARBA00022884"/>
    </source>
</evidence>
<dbReference type="VEuPathDB" id="AmoebaDB:DICPUDRAFT_42334"/>
<dbReference type="eggNOG" id="KOG1975">
    <property type="taxonomic scope" value="Eukaryota"/>
</dbReference>
<dbReference type="SUPFAM" id="SSF53335">
    <property type="entry name" value="S-adenosyl-L-methionine-dependent methyltransferases"/>
    <property type="match status" value="1"/>
</dbReference>
<dbReference type="GO" id="GO:0005634">
    <property type="term" value="C:nucleus"/>
    <property type="evidence" value="ECO:0000318"/>
    <property type="project" value="GO_Central"/>
</dbReference>
<evidence type="ECO:0000256" key="7">
    <source>
        <dbReference type="ARBA" id="ARBA00023042"/>
    </source>
</evidence>
<feature type="region of interest" description="Disordered" evidence="13">
    <location>
        <begin position="1"/>
        <end position="31"/>
    </location>
</feature>
<feature type="binding site" evidence="11">
    <location>
        <position position="163"/>
    </location>
    <ligand>
        <name>S-adenosyl-L-methionine</name>
        <dbReference type="ChEBI" id="CHEBI:59789"/>
    </ligand>
</feature>
<evidence type="ECO:0000256" key="5">
    <source>
        <dbReference type="ARBA" id="ARBA00022691"/>
    </source>
</evidence>
<evidence type="ECO:0000256" key="13">
    <source>
        <dbReference type="SAM" id="MobiDB-lite"/>
    </source>
</evidence>
<dbReference type="GO" id="GO:0003723">
    <property type="term" value="F:RNA binding"/>
    <property type="evidence" value="ECO:0007669"/>
    <property type="project" value="UniProtKB-KW"/>
</dbReference>
<feature type="region of interest" description="Disordered" evidence="13">
    <location>
        <begin position="396"/>
        <end position="425"/>
    </location>
</feature>
<dbReference type="GO" id="GO:0004482">
    <property type="term" value="F:mRNA 5'-cap (guanine-N7-)-methyltransferase activity"/>
    <property type="evidence" value="ECO:0000318"/>
    <property type="project" value="GO_Central"/>
</dbReference>
<gene>
    <name evidence="15" type="ORF">DICPUDRAFT_42334</name>
</gene>
<keyword evidence="4 10" id="KW-0808">Transferase</keyword>
<dbReference type="InterPro" id="IPR029063">
    <property type="entry name" value="SAM-dependent_MTases_sf"/>
</dbReference>
<evidence type="ECO:0000256" key="11">
    <source>
        <dbReference type="PIRSR" id="PIRSR028762-1"/>
    </source>
</evidence>
<evidence type="ECO:0000256" key="12">
    <source>
        <dbReference type="PIRSR" id="PIRSR028762-2"/>
    </source>
</evidence>
<evidence type="ECO:0000256" key="3">
    <source>
        <dbReference type="ARBA" id="ARBA00022664"/>
    </source>
</evidence>
<dbReference type="PANTHER" id="PTHR12189:SF2">
    <property type="entry name" value="MRNA CAP GUANINE-N7 METHYLTRANSFERASE"/>
    <property type="match status" value="1"/>
</dbReference>
<dbReference type="PIRSF" id="PIRSF028762">
    <property type="entry name" value="ABD1"/>
    <property type="match status" value="1"/>
</dbReference>
<feature type="site" description="mRNA cap binding" evidence="12">
    <location>
        <position position="322"/>
    </location>
</feature>
<evidence type="ECO:0000313" key="16">
    <source>
        <dbReference type="Proteomes" id="UP000001064"/>
    </source>
</evidence>
<feature type="site" description="mRNA cap binding" evidence="12">
    <location>
        <position position="166"/>
    </location>
</feature>
<evidence type="ECO:0000256" key="10">
    <source>
        <dbReference type="PIRNR" id="PIRNR028762"/>
    </source>
</evidence>
<feature type="binding site" evidence="11">
    <location>
        <position position="215"/>
    </location>
    <ligand>
        <name>S-adenosyl-L-methionine</name>
        <dbReference type="ChEBI" id="CHEBI:59789"/>
    </ligand>
</feature>
<evidence type="ECO:0000256" key="8">
    <source>
        <dbReference type="ARBA" id="ARBA00023242"/>
    </source>
</evidence>
<evidence type="ECO:0000256" key="2">
    <source>
        <dbReference type="ARBA" id="ARBA00022603"/>
    </source>
</evidence>
<protein>
    <recommendedName>
        <fullName evidence="10">mRNA cap guanine-N(7) methyltransferase</fullName>
        <ecNumber evidence="10">2.1.1.56</ecNumber>
    </recommendedName>
    <alternativeName>
        <fullName evidence="10">mRNA (guanine-N(7))-methyltransferase</fullName>
    </alternativeName>
    <alternativeName>
        <fullName evidence="10">mRNA cap methyltransferase</fullName>
    </alternativeName>
</protein>
<dbReference type="PANTHER" id="PTHR12189">
    <property type="entry name" value="MRNA GUANINE-7- METHYLTRANSFERASE"/>
    <property type="match status" value="1"/>
</dbReference>
<feature type="binding site" evidence="11">
    <location>
        <position position="145"/>
    </location>
    <ligand>
        <name>S-adenosyl-L-methionine</name>
        <dbReference type="ChEBI" id="CHEBI:59789"/>
    </ligand>
</feature>
<evidence type="ECO:0000256" key="1">
    <source>
        <dbReference type="ARBA" id="ARBA00004123"/>
    </source>
</evidence>
<feature type="compositionally biased region" description="Polar residues" evidence="13">
    <location>
        <begin position="22"/>
        <end position="31"/>
    </location>
</feature>
<dbReference type="FunCoup" id="F1A1V7">
    <property type="interactions" value="955"/>
</dbReference>
<keyword evidence="7 10" id="KW-0506">mRNA capping</keyword>
<feature type="compositionally biased region" description="Low complexity" evidence="13">
    <location>
        <begin position="1"/>
        <end position="14"/>
    </location>
</feature>
<feature type="site" description="mRNA cap binding" evidence="12">
    <location>
        <position position="172"/>
    </location>
</feature>
<dbReference type="CDD" id="cd02440">
    <property type="entry name" value="AdoMet_MTases"/>
    <property type="match status" value="1"/>
</dbReference>
<comment type="subcellular location">
    <subcellularLocation>
        <location evidence="1 10">Nucleus</location>
    </subcellularLocation>
</comment>
<dbReference type="OMA" id="LITGDCF"/>
<keyword evidence="2 10" id="KW-0489">Methyltransferase</keyword>
<feature type="binding site" evidence="11">
    <location>
        <position position="185"/>
    </location>
    <ligand>
        <name>S-adenosyl-L-methionine</name>
        <dbReference type="ChEBI" id="CHEBI:59789"/>
    </ligand>
</feature>
<feature type="binding site" evidence="11">
    <location>
        <position position="239"/>
    </location>
    <ligand>
        <name>S-adenosyl-L-methionine</name>
        <dbReference type="ChEBI" id="CHEBI:59789"/>
    </ligand>
</feature>
<reference evidence="16" key="1">
    <citation type="journal article" date="2011" name="Genome Biol.">
        <title>Comparative genomics of the social amoebae Dictyostelium discoideum and Dictyostelium purpureum.</title>
        <authorList>
            <consortium name="US DOE Joint Genome Institute (JGI-PGF)"/>
            <person name="Sucgang R."/>
            <person name="Kuo A."/>
            <person name="Tian X."/>
            <person name="Salerno W."/>
            <person name="Parikh A."/>
            <person name="Feasley C.L."/>
            <person name="Dalin E."/>
            <person name="Tu H."/>
            <person name="Huang E."/>
            <person name="Barry K."/>
            <person name="Lindquist E."/>
            <person name="Shapiro H."/>
            <person name="Bruce D."/>
            <person name="Schmutz J."/>
            <person name="Salamov A."/>
            <person name="Fey P."/>
            <person name="Gaudet P."/>
            <person name="Anjard C."/>
            <person name="Babu M.M."/>
            <person name="Basu S."/>
            <person name="Bushmanova Y."/>
            <person name="van der Wel H."/>
            <person name="Katoh-Kurasawa M."/>
            <person name="Dinh C."/>
            <person name="Coutinho P.M."/>
            <person name="Saito T."/>
            <person name="Elias M."/>
            <person name="Schaap P."/>
            <person name="Kay R.R."/>
            <person name="Henrissat B."/>
            <person name="Eichinger L."/>
            <person name="Rivero F."/>
            <person name="Putnam N.H."/>
            <person name="West C.M."/>
            <person name="Loomis W.F."/>
            <person name="Chisholm R.L."/>
            <person name="Shaulsky G."/>
            <person name="Strassmann J.E."/>
            <person name="Queller D.C."/>
            <person name="Kuspa A."/>
            <person name="Grigoriev I.V."/>
        </authorList>
    </citation>
    <scope>NUCLEOTIDE SEQUENCE [LARGE SCALE GENOMIC DNA]</scope>
    <source>
        <strain evidence="16">QSDP1</strain>
    </source>
</reference>
<feature type="site" description="mRNA cap binding" evidence="12">
    <location>
        <position position="238"/>
    </location>
</feature>
<feature type="compositionally biased region" description="Basic and acidic residues" evidence="13">
    <location>
        <begin position="415"/>
        <end position="425"/>
    </location>
</feature>
<feature type="domain" description="MRNA cap 0 methyltransferase" evidence="14">
    <location>
        <begin position="132"/>
        <end position="393"/>
    </location>
</feature>
<feature type="site" description="mRNA cap binding" evidence="12">
    <location>
        <position position="197"/>
    </location>
</feature>
<keyword evidence="5 10" id="KW-0949">S-adenosyl-L-methionine</keyword>
<evidence type="ECO:0000313" key="15">
    <source>
        <dbReference type="EMBL" id="EGC29826.1"/>
    </source>
</evidence>
<dbReference type="InterPro" id="IPR039753">
    <property type="entry name" value="RG7MT1"/>
</dbReference>
<dbReference type="InterPro" id="IPR016899">
    <property type="entry name" value="mRNA_G-N7_MeTrfase_euk"/>
</dbReference>
<feature type="region of interest" description="Disordered" evidence="13">
    <location>
        <begin position="59"/>
        <end position="82"/>
    </location>
</feature>
<feature type="binding site" evidence="11">
    <location>
        <position position="234"/>
    </location>
    <ligand>
        <name>S-adenosyl-L-methionine</name>
        <dbReference type="ChEBI" id="CHEBI:59789"/>
    </ligand>
</feature>
<dbReference type="Proteomes" id="UP000001064">
    <property type="component" value="Unassembled WGS sequence"/>
</dbReference>
<dbReference type="OrthoDB" id="10248867at2759"/>
<sequence length="425" mass="50379">MTSNQNEYNYNNNNSDDESNDLSKINNNGFRFDNSNQQQYLQQFSNFEKHDNFFNNQQQQQQQQQQQYRQQNQQQQQQYRQRQNYTQQNNYNPYRFNNNNNKNDSYIRKQNEIVKSHYDHKQNIPIHIRSKSKIISLKNLNNWVKSILIQEYSKPNTIVFDICGGKLGDLQKWIKAQIKSLVVADISLESLKHGVERYNQALNHIHFDIKMIAVDYYDSFDNNSFLKVDLVSCQFALHYSFRTRESAMQLLKNVSSVLKDGGYFIGTIPNACLIVKKLREAKSNRFGNEVYSIEFKDKEPTFSAFGCAYKFYLEDAIDFLEEYLVHMDVLVEMAKEFQLELVLESNFHDFIYEKSKSHYDLLRKMNCFNQNHTVSQAEWEALGIYKAFVFKKASTHNHSNDQDQQNQPEPNKPQKISEEDIIVHL</sequence>
<dbReference type="AlphaFoldDB" id="F1A1V7"/>
<dbReference type="InParanoid" id="F1A1V7"/>
<dbReference type="Pfam" id="PF03291">
    <property type="entry name" value="mRNA_G-N7_MeTrfase"/>
    <property type="match status" value="1"/>
</dbReference>
<dbReference type="KEGG" id="dpp:DICPUDRAFT_42334"/>
<dbReference type="GeneID" id="10504968"/>
<feature type="site" description="mRNA cap binding" evidence="12">
    <location>
        <position position="385"/>
    </location>
</feature>
<proteinExistence type="inferred from homology"/>
<dbReference type="EC" id="2.1.1.56" evidence="10"/>
<name>F1A1V7_DICPU</name>
<keyword evidence="3 10" id="KW-0507">mRNA processing</keyword>
<dbReference type="GO" id="GO:0006370">
    <property type="term" value="P:7-methylguanosine mRNA capping"/>
    <property type="evidence" value="ECO:0000318"/>
    <property type="project" value="GO_Central"/>
</dbReference>
<keyword evidence="6 10" id="KW-0694">RNA-binding</keyword>
<dbReference type="Gene3D" id="3.40.50.150">
    <property type="entry name" value="Vaccinia Virus protein VP39"/>
    <property type="match status" value="1"/>
</dbReference>
<comment type="catalytic activity">
    <reaction evidence="9">
        <text>a 5'-end (5'-triphosphoguanosine)-ribonucleoside in mRNA + S-adenosyl-L-methionine = a 5'-end (N(7)-methyl 5'-triphosphoguanosine)-ribonucleoside in mRNA + S-adenosyl-L-homocysteine</text>
        <dbReference type="Rhea" id="RHEA:67008"/>
        <dbReference type="Rhea" id="RHEA-COMP:17166"/>
        <dbReference type="Rhea" id="RHEA-COMP:17167"/>
        <dbReference type="ChEBI" id="CHEBI:57856"/>
        <dbReference type="ChEBI" id="CHEBI:59789"/>
        <dbReference type="ChEBI" id="CHEBI:156461"/>
        <dbReference type="ChEBI" id="CHEBI:167617"/>
        <dbReference type="EC" id="2.1.1.56"/>
    </reaction>
</comment>
<feature type="binding site" evidence="12">
    <location>
        <begin position="141"/>
        <end position="142"/>
    </location>
    <ligand>
        <name>mRNA</name>
        <dbReference type="ChEBI" id="CHEBI:33699"/>
    </ligand>
</feature>
<evidence type="ECO:0000259" key="14">
    <source>
        <dbReference type="PROSITE" id="PS51562"/>
    </source>
</evidence>
<keyword evidence="8 10" id="KW-0539">Nucleus</keyword>
<dbReference type="InterPro" id="IPR004971">
    <property type="entry name" value="mRNA_G-N7_MeTrfase_dom"/>
</dbReference>
<accession>F1A1V7</accession>
<dbReference type="RefSeq" id="XP_003293647.1">
    <property type="nucleotide sequence ID" value="XM_003293599.1"/>
</dbReference>
<dbReference type="PROSITE" id="PS51562">
    <property type="entry name" value="RNA_CAP0_MT"/>
    <property type="match status" value="1"/>
</dbReference>